<dbReference type="RefSeq" id="WP_167204592.1">
    <property type="nucleotide sequence ID" value="NZ_JAASRO010000001.1"/>
</dbReference>
<dbReference type="Proteomes" id="UP000555407">
    <property type="component" value="Unassembled WGS sequence"/>
</dbReference>
<dbReference type="EMBL" id="JAASRO010000001">
    <property type="protein sequence ID" value="NIK55722.1"/>
    <property type="molecule type" value="Genomic_DNA"/>
</dbReference>
<keyword evidence="2" id="KW-1185">Reference proteome</keyword>
<dbReference type="AlphaFoldDB" id="A0A7X5V6X8"/>
<organism evidence="1 2">
    <name type="scientific">Kribbella shirazensis</name>
    <dbReference type="NCBI Taxonomy" id="1105143"/>
    <lineage>
        <taxon>Bacteria</taxon>
        <taxon>Bacillati</taxon>
        <taxon>Actinomycetota</taxon>
        <taxon>Actinomycetes</taxon>
        <taxon>Propionibacteriales</taxon>
        <taxon>Kribbellaceae</taxon>
        <taxon>Kribbella</taxon>
    </lineage>
</organism>
<sequence>MLIREGRGRLASMLADAGTTPGPATVDDVRTVVDVFRRFAAIPAEDAAPVEEDGDAVLAQFGTYDFRSTREFSADLTRQFLEAGDEDSPMWQLSCTFHWDPSPETERLAEGSLWSFGLTLDQFFAEAVALPGWAWALGSLKAPRDLAITLEEV</sequence>
<protein>
    <submittedName>
        <fullName evidence="1">Uncharacterized protein</fullName>
    </submittedName>
</protein>
<reference evidence="1 2" key="1">
    <citation type="submission" date="2020-03" db="EMBL/GenBank/DDBJ databases">
        <title>Sequencing the genomes of 1000 actinobacteria strains.</title>
        <authorList>
            <person name="Klenk H.-P."/>
        </authorList>
    </citation>
    <scope>NUCLEOTIDE SEQUENCE [LARGE SCALE GENOMIC DNA]</scope>
    <source>
        <strain evidence="1 2">DSM 45490</strain>
    </source>
</reference>
<evidence type="ECO:0000313" key="2">
    <source>
        <dbReference type="Proteomes" id="UP000555407"/>
    </source>
</evidence>
<comment type="caution">
    <text evidence="1">The sequence shown here is derived from an EMBL/GenBank/DDBJ whole genome shotgun (WGS) entry which is preliminary data.</text>
</comment>
<name>A0A7X5V6X8_9ACTN</name>
<accession>A0A7X5V6X8</accession>
<proteinExistence type="predicted"/>
<evidence type="ECO:0000313" key="1">
    <source>
        <dbReference type="EMBL" id="NIK55722.1"/>
    </source>
</evidence>
<gene>
    <name evidence="1" type="ORF">BJY22_001439</name>
</gene>